<evidence type="ECO:0000256" key="1">
    <source>
        <dbReference type="ARBA" id="ARBA00022679"/>
    </source>
</evidence>
<keyword evidence="1" id="KW-0808">Transferase</keyword>
<dbReference type="PANTHER" id="PTHR46401">
    <property type="entry name" value="GLYCOSYLTRANSFERASE WBBK-RELATED"/>
    <property type="match status" value="1"/>
</dbReference>
<reference evidence="4 5" key="1">
    <citation type="submission" date="2021-03" db="EMBL/GenBank/DDBJ databases">
        <title>Genomic and phenotypic characterization of Chloracidobacterium isolates provides evidence for multiple species.</title>
        <authorList>
            <person name="Saini M.K."/>
            <person name="Costas A.M.G."/>
            <person name="Tank M."/>
            <person name="Bryant D.A."/>
        </authorList>
    </citation>
    <scope>NUCLEOTIDE SEQUENCE [LARGE SCALE GENOMIC DNA]</scope>
    <source>
        <strain evidence="4 5">BV2-C</strain>
    </source>
</reference>
<dbReference type="SUPFAM" id="SSF53756">
    <property type="entry name" value="UDP-Glycosyltransferase/glycogen phosphorylase"/>
    <property type="match status" value="1"/>
</dbReference>
<dbReference type="RefSeq" id="WP_211429539.1">
    <property type="nucleotide sequence ID" value="NZ_CP072648.1"/>
</dbReference>
<evidence type="ECO:0000313" key="5">
    <source>
        <dbReference type="Proteomes" id="UP000676506"/>
    </source>
</evidence>
<dbReference type="InterPro" id="IPR001296">
    <property type="entry name" value="Glyco_trans_1"/>
</dbReference>
<sequence>MKITLVTREFFPLTGGLQVLAAQLGHELKKRHHEFEVITRFTQQRHPLENHLVSSEREQTIESARIQTHVVGHGQLSGWLLKSSYKLLFRERTATIPIRLFEFLYREKITEKIKASDVVHFLGQGLELLGFAGLKSATTLRKPFIVEPCVHPGQWGDQAVDLRLYHQADALIAHTNFEKDFLISRGIPSPKIHVIHGFEDRTDGNGSRFRKKHDVQGFMVLFLGRRSKDKGYPVAVEAFLNFLKHHPDATLVVIGPADMPQVHVPLPHASRIIEVGHVGEDDKHDALAACDVLCVPSEGESFGIVYMEAWRYKKPIIARKLPVLEEINGDDPGGILVDHTGDQAKTAENVAEALCRLAQNQSLRSKLGERGFQISSRFVWEQVIERYIEVYQTALSTT</sequence>
<protein>
    <submittedName>
        <fullName evidence="4">Glycosyltransferase family 4 protein</fullName>
    </submittedName>
</protein>
<dbReference type="CDD" id="cd03801">
    <property type="entry name" value="GT4_PimA-like"/>
    <property type="match status" value="1"/>
</dbReference>
<evidence type="ECO:0000259" key="3">
    <source>
        <dbReference type="Pfam" id="PF13439"/>
    </source>
</evidence>
<dbReference type="EMBL" id="CP072648">
    <property type="protein sequence ID" value="QUW03649.1"/>
    <property type="molecule type" value="Genomic_DNA"/>
</dbReference>
<dbReference type="Proteomes" id="UP000676506">
    <property type="component" value="Chromosome 1"/>
</dbReference>
<keyword evidence="5" id="KW-1185">Reference proteome</keyword>
<dbReference type="Gene3D" id="3.40.50.2000">
    <property type="entry name" value="Glycogen Phosphorylase B"/>
    <property type="match status" value="2"/>
</dbReference>
<evidence type="ECO:0000313" key="4">
    <source>
        <dbReference type="EMBL" id="QUW03649.1"/>
    </source>
</evidence>
<dbReference type="Pfam" id="PF13439">
    <property type="entry name" value="Glyco_transf_4"/>
    <property type="match status" value="1"/>
</dbReference>
<name>A0ABX8BAF7_9BACT</name>
<evidence type="ECO:0000259" key="2">
    <source>
        <dbReference type="Pfam" id="PF00534"/>
    </source>
</evidence>
<accession>A0ABX8BAF7</accession>
<dbReference type="Pfam" id="PF00534">
    <property type="entry name" value="Glycos_transf_1"/>
    <property type="match status" value="1"/>
</dbReference>
<proteinExistence type="predicted"/>
<organism evidence="4 5">
    <name type="scientific">Chloracidobacterium validum</name>
    <dbReference type="NCBI Taxonomy" id="2821543"/>
    <lineage>
        <taxon>Bacteria</taxon>
        <taxon>Pseudomonadati</taxon>
        <taxon>Acidobacteriota</taxon>
        <taxon>Terriglobia</taxon>
        <taxon>Terriglobales</taxon>
        <taxon>Acidobacteriaceae</taxon>
        <taxon>Chloracidobacterium</taxon>
    </lineage>
</organism>
<dbReference type="PANTHER" id="PTHR46401:SF2">
    <property type="entry name" value="GLYCOSYLTRANSFERASE WBBK-RELATED"/>
    <property type="match status" value="1"/>
</dbReference>
<feature type="domain" description="Glycosyltransferase subfamily 4-like N-terminal" evidence="3">
    <location>
        <begin position="15"/>
        <end position="196"/>
    </location>
</feature>
<dbReference type="InterPro" id="IPR028098">
    <property type="entry name" value="Glyco_trans_4-like_N"/>
</dbReference>
<gene>
    <name evidence="4" type="ORF">J8C06_04220</name>
</gene>
<feature type="domain" description="Glycosyl transferase family 1" evidence="2">
    <location>
        <begin position="208"/>
        <end position="371"/>
    </location>
</feature>